<feature type="coiled-coil region" evidence="2">
    <location>
        <begin position="83"/>
        <end position="110"/>
    </location>
</feature>
<gene>
    <name evidence="5" type="primary">CSON008838</name>
</gene>
<dbReference type="EMBL" id="UFQT01000339">
    <property type="protein sequence ID" value="SSX23348.1"/>
    <property type="molecule type" value="Genomic_DNA"/>
</dbReference>
<feature type="compositionally biased region" description="Basic and acidic residues" evidence="3">
    <location>
        <begin position="791"/>
        <end position="800"/>
    </location>
</feature>
<comment type="similarity">
    <text evidence="1">Belongs to the caprin family.</text>
</comment>
<feature type="compositionally biased region" description="Polar residues" evidence="3">
    <location>
        <begin position="421"/>
        <end position="431"/>
    </location>
</feature>
<dbReference type="InterPro" id="IPR028816">
    <property type="entry name" value="Caprin"/>
</dbReference>
<evidence type="ECO:0000256" key="3">
    <source>
        <dbReference type="SAM" id="MobiDB-lite"/>
    </source>
</evidence>
<dbReference type="GO" id="GO:0005737">
    <property type="term" value="C:cytoplasm"/>
    <property type="evidence" value="ECO:0007669"/>
    <property type="project" value="TreeGrafter"/>
</dbReference>
<evidence type="ECO:0000259" key="4">
    <source>
        <dbReference type="Pfam" id="PF18293"/>
    </source>
</evidence>
<dbReference type="AlphaFoldDB" id="A0A336MBB7"/>
<evidence type="ECO:0000256" key="1">
    <source>
        <dbReference type="ARBA" id="ARBA00007950"/>
    </source>
</evidence>
<dbReference type="PANTHER" id="PTHR22922">
    <property type="entry name" value="GPI-ANCHORED PROTEIN P137"/>
    <property type="match status" value="1"/>
</dbReference>
<feature type="compositionally biased region" description="Polar residues" evidence="3">
    <location>
        <begin position="751"/>
        <end position="790"/>
    </location>
</feature>
<name>A0A336MBB7_CULSO</name>
<feature type="compositionally biased region" description="Low complexity" evidence="3">
    <location>
        <begin position="802"/>
        <end position="812"/>
    </location>
</feature>
<sequence>MPSLANNSKATENKQSDSTSETPLNQLLTIVEHKIRNLEKRKTKLDGYRDLEKKGESLTTEQKHACKKYEEVIHSLDLAKEFNKQFAQVVKEANREAKRESKRNAFLRVQQETSKIREVLIIQDILRSLADDSVRQDFLDGTNGAVKIEQSDMDMLEKLYVEVTPKRPTRSDEPTFVQSATHSANTFSSVIDSRPKPFGESTYEHVRETLQSIQNCGYFEKEIIQVETKAEEEVENVNEAGIDNEEKSSETEMNSDSIEAPRANAVPQPEGLIMPIAGQPVQSQIPVQPIHQIPANILPTVPLATNAVIAPAGTVPLPVTTVRAVEQNYYKQYLHQQQIPPPQPTLRPIQEVIGKANFHFLQESELDSSDMIQTQSPYQQPLPPHPSPQQQQKLTPVPMVPGIPTGQLPTTAPLLSNANPIENSNSIIPGTNQQQQQPVPSSQVNQMSIPVQQPSAFTNQSFPNLAQPSIFNSNVLKPSTDQPHIPAFTNVSPQIPLSQVPTGPPQIPGFAMNQQPQNAIAQIAQLHSMIQQQQQQQQHQSSGSIQSQVAKQDLLTPVPMVPGIPTGQLPTTAPMLSNANPIENSNSIIPGTNQQQQPVPSSQVNQMSIPVQQPSAFTNQSFPNLAQPSIFNSNVLKPSTDQPHIPAFTNVSPQIPLSQVPTGPPQIPGFAMNQQPQNAIAQIAQLHSMIQQQQQQQQHQSSGSIQSQVAKQDLVTADDLTEKLKSTLHINDNSSNKHSNNTSNHTNNDNVLNKVTSGGLLSNHDQQNEGNSQDWNEVNNDPSSWSNQMEDSPRNTDRYKRNSGNGNNNIGSVFGRSDNKFGGYRSRNSNSYQNGGNRGGMSNNGNDNSQAGVFFRNNDRYFQNGNKDNTYVKQGGNGNMGYNKQPRSDNMMNNRPPRLQSGAPGDYRSRPGQGGSGRENRGGLKT</sequence>
<dbReference type="OMA" id="QMSIPVQ"/>
<evidence type="ECO:0000313" key="5">
    <source>
        <dbReference type="EMBL" id="SSX23348.1"/>
    </source>
</evidence>
<evidence type="ECO:0000256" key="2">
    <source>
        <dbReference type="SAM" id="Coils"/>
    </source>
</evidence>
<proteinExistence type="inferred from homology"/>
<keyword evidence="2" id="KW-0175">Coiled coil</keyword>
<feature type="compositionally biased region" description="Low complexity" evidence="3">
    <location>
        <begin position="731"/>
        <end position="750"/>
    </location>
</feature>
<feature type="compositionally biased region" description="Polar residues" evidence="3">
    <location>
        <begin position="16"/>
        <end position="26"/>
    </location>
</feature>
<dbReference type="GO" id="GO:0003723">
    <property type="term" value="F:RNA binding"/>
    <property type="evidence" value="ECO:0007669"/>
    <property type="project" value="TreeGrafter"/>
</dbReference>
<feature type="region of interest" description="Disordered" evidence="3">
    <location>
        <begin position="374"/>
        <end position="396"/>
    </location>
</feature>
<dbReference type="InterPro" id="IPR041637">
    <property type="entry name" value="Caprin-1_dimer"/>
</dbReference>
<reference evidence="5" key="1">
    <citation type="submission" date="2018-07" db="EMBL/GenBank/DDBJ databases">
        <authorList>
            <person name="Quirk P.G."/>
            <person name="Krulwich T.A."/>
        </authorList>
    </citation>
    <scope>NUCLEOTIDE SEQUENCE</scope>
</reference>
<feature type="region of interest" description="Disordered" evidence="3">
    <location>
        <begin position="235"/>
        <end position="258"/>
    </location>
</feature>
<feature type="compositionally biased region" description="Low complexity" evidence="3">
    <location>
        <begin position="432"/>
        <end position="445"/>
    </location>
</feature>
<feature type="region of interest" description="Disordered" evidence="3">
    <location>
        <begin position="1"/>
        <end position="26"/>
    </location>
</feature>
<feature type="region of interest" description="Disordered" evidence="3">
    <location>
        <begin position="421"/>
        <end position="445"/>
    </location>
</feature>
<organism evidence="5">
    <name type="scientific">Culicoides sonorensis</name>
    <name type="common">Biting midge</name>
    <dbReference type="NCBI Taxonomy" id="179676"/>
    <lineage>
        <taxon>Eukaryota</taxon>
        <taxon>Metazoa</taxon>
        <taxon>Ecdysozoa</taxon>
        <taxon>Arthropoda</taxon>
        <taxon>Hexapoda</taxon>
        <taxon>Insecta</taxon>
        <taxon>Pterygota</taxon>
        <taxon>Neoptera</taxon>
        <taxon>Endopterygota</taxon>
        <taxon>Diptera</taxon>
        <taxon>Nematocera</taxon>
        <taxon>Chironomoidea</taxon>
        <taxon>Ceratopogonidae</taxon>
        <taxon>Ceratopogoninae</taxon>
        <taxon>Culicoides</taxon>
        <taxon>Monoculicoides</taxon>
    </lineage>
</organism>
<feature type="compositionally biased region" description="Polar residues" evidence="3">
    <location>
        <begin position="860"/>
        <end position="872"/>
    </location>
</feature>
<feature type="domain" description="Caprin-1 dimerization" evidence="4">
    <location>
        <begin position="102"/>
        <end position="220"/>
    </location>
</feature>
<dbReference type="Pfam" id="PF18293">
    <property type="entry name" value="Caprin-1_dimer"/>
    <property type="match status" value="1"/>
</dbReference>
<dbReference type="VEuPathDB" id="VectorBase:CSON008838"/>
<protein>
    <submittedName>
        <fullName evidence="5">CSON008838 protein</fullName>
    </submittedName>
</protein>
<feature type="compositionally biased region" description="Polar residues" evidence="3">
    <location>
        <begin position="1"/>
        <end position="10"/>
    </location>
</feature>
<dbReference type="PANTHER" id="PTHR22922:SF19">
    <property type="entry name" value="CAPRIN HOMOLOG"/>
    <property type="match status" value="1"/>
</dbReference>
<accession>A0A336MBB7</accession>
<feature type="region of interest" description="Disordered" evidence="3">
    <location>
        <begin position="728"/>
        <end position="926"/>
    </location>
</feature>